<dbReference type="InterPro" id="IPR026992">
    <property type="entry name" value="DIOX_N"/>
</dbReference>
<keyword evidence="4" id="KW-0560">Oxidoreductase</keyword>
<keyword evidence="3" id="KW-0223">Dioxygenase</keyword>
<gene>
    <name evidence="11" type="ORF">HPP92_027836</name>
</gene>
<evidence type="ECO:0000256" key="6">
    <source>
        <dbReference type="ARBA" id="ARBA00052204"/>
    </source>
</evidence>
<dbReference type="InterPro" id="IPR027443">
    <property type="entry name" value="IPNS-like_sf"/>
</dbReference>
<dbReference type="FunFam" id="2.60.120.330:FF:000025">
    <property type="entry name" value="Gibberellin 2-beta-dioxygenase 2"/>
    <property type="match status" value="1"/>
</dbReference>
<dbReference type="GO" id="GO:0046872">
    <property type="term" value="F:metal ion binding"/>
    <property type="evidence" value="ECO:0007669"/>
    <property type="project" value="UniProtKB-KW"/>
</dbReference>
<keyword evidence="5" id="KW-0408">Iron</keyword>
<dbReference type="PRINTS" id="PR00682">
    <property type="entry name" value="IPNSYNTHASE"/>
</dbReference>
<sequence length="638" mass="71547">MWRPPNTSLGKTEQIMLGKLMNKIDIAYWGIDGDSTGSPKTSSTSMMLFHQFVPHVEEDIEILIVSVLTKQNRILAVKCLRAQSNSSNNVNGEKATISDINLSDEALPGSLGRTLKKPEESNISSVISEVKLDPHVSAVDSLGDVSNIELEQFCMKSCCTVKIRPGFCLSWRMSIQSFRRDGRDETATAELTEEIKVGKWDGEEKLACLLLYCYKPSVKNQKPPNAAQEKLHLRSPCLNPTRSSLEINATGQQRKVRSSCSHSKRYILPPKSFSPEPASTAPVHVYKRNKKEGAMVVATVIPERKDKFVQLDLPVIDLTWKRDIVAKLIVKACEEHGFFKVINHGVQMGVIDSVEKESKEFFSMPASEKQKAGPPNPLGYGSKKIGFNGDSGELEYLLFHTNPSSIHQRVGTMDKKDPLGFSFVVNNYVEAVRGLACELLDMLGEGLGLEDEKAFSKLIKDNESDSLVRLNHYPPYYGNAEERSTKTKDDNSSRVGFGEHSDPQILTILRSNNVEGLQILSPVNDRVWISVKSDPTAFFVNVGDALQAMTNGRCISVRHRAMANSRRSRLSMMFFAAPSLQTCISPLPEMITPENPQQYRQYTWAEFKKTMYSLRLASNRLELYRLDSKVDYKFQDDD</sequence>
<comment type="caution">
    <text evidence="11">The sequence shown here is derived from an EMBL/GenBank/DDBJ whole genome shotgun (WGS) entry which is preliminary data.</text>
</comment>
<comment type="cofactor">
    <cofactor evidence="1">
        <name>L-ascorbate</name>
        <dbReference type="ChEBI" id="CHEBI:38290"/>
    </cofactor>
</comment>
<dbReference type="PANTHER" id="PTHR47990">
    <property type="entry name" value="2-OXOGLUTARATE (2OG) AND FE(II)-DEPENDENT OXYGENASE SUPERFAMILY PROTEIN-RELATED"/>
    <property type="match status" value="1"/>
</dbReference>
<evidence type="ECO:0000256" key="7">
    <source>
        <dbReference type="ARBA" id="ARBA00061282"/>
    </source>
</evidence>
<evidence type="ECO:0000256" key="2">
    <source>
        <dbReference type="ARBA" id="ARBA00022723"/>
    </source>
</evidence>
<proteinExistence type="inferred from homology"/>
<feature type="region of interest" description="Disordered" evidence="9">
    <location>
        <begin position="478"/>
        <end position="498"/>
    </location>
</feature>
<comment type="similarity">
    <text evidence="7">Belongs to the iron/ascorbate-dependent oxidoreductase family. GA2OX subfamily.</text>
</comment>
<evidence type="ECO:0000256" key="9">
    <source>
        <dbReference type="SAM" id="MobiDB-lite"/>
    </source>
</evidence>
<dbReference type="Pfam" id="PF03171">
    <property type="entry name" value="2OG-FeII_Oxy"/>
    <property type="match status" value="1"/>
</dbReference>
<comment type="catalytic activity">
    <reaction evidence="6">
        <text>gibberellin A1 + 2-oxoglutarate + O2 = gibberellin A8 + succinate + CO2</text>
        <dbReference type="Rhea" id="RHEA:15005"/>
        <dbReference type="ChEBI" id="CHEBI:15379"/>
        <dbReference type="ChEBI" id="CHEBI:16526"/>
        <dbReference type="ChEBI" id="CHEBI:16810"/>
        <dbReference type="ChEBI" id="CHEBI:30031"/>
        <dbReference type="ChEBI" id="CHEBI:58524"/>
        <dbReference type="ChEBI" id="CHEBI:58594"/>
        <dbReference type="EC" id="1.14.11.13"/>
    </reaction>
</comment>
<dbReference type="EC" id="1.14.11.13" evidence="8"/>
<evidence type="ECO:0000313" key="11">
    <source>
        <dbReference type="EMBL" id="KAG0448427.1"/>
    </source>
</evidence>
<dbReference type="InterPro" id="IPR050231">
    <property type="entry name" value="Iron_ascorbate_oxido_reductase"/>
</dbReference>
<dbReference type="Proteomes" id="UP000639772">
    <property type="component" value="Unassembled WGS sequence"/>
</dbReference>
<evidence type="ECO:0000256" key="3">
    <source>
        <dbReference type="ARBA" id="ARBA00022964"/>
    </source>
</evidence>
<dbReference type="GO" id="GO:0009685">
    <property type="term" value="P:gibberellin metabolic process"/>
    <property type="evidence" value="ECO:0007669"/>
    <property type="project" value="UniProtKB-ARBA"/>
</dbReference>
<dbReference type="OrthoDB" id="288590at2759"/>
<evidence type="ECO:0000256" key="1">
    <source>
        <dbReference type="ARBA" id="ARBA00001961"/>
    </source>
</evidence>
<keyword evidence="2" id="KW-0479">Metal-binding</keyword>
<feature type="domain" description="Fe2OG dioxygenase" evidence="10">
    <location>
        <begin position="463"/>
        <end position="578"/>
    </location>
</feature>
<dbReference type="Gene3D" id="2.60.120.330">
    <property type="entry name" value="B-lactam Antibiotic, Isopenicillin N Synthase, Chain"/>
    <property type="match status" value="1"/>
</dbReference>
<evidence type="ECO:0000256" key="5">
    <source>
        <dbReference type="ARBA" id="ARBA00023004"/>
    </source>
</evidence>
<name>A0A835PB02_VANPL</name>
<evidence type="ECO:0000256" key="4">
    <source>
        <dbReference type="ARBA" id="ARBA00023002"/>
    </source>
</evidence>
<protein>
    <recommendedName>
        <fullName evidence="8">gibberellin 2beta-dioxygenase</fullName>
        <ecNumber evidence="8">1.14.11.13</ecNumber>
    </recommendedName>
</protein>
<evidence type="ECO:0000313" key="12">
    <source>
        <dbReference type="Proteomes" id="UP000639772"/>
    </source>
</evidence>
<organism evidence="11 12">
    <name type="scientific">Vanilla planifolia</name>
    <name type="common">Vanilla</name>
    <dbReference type="NCBI Taxonomy" id="51239"/>
    <lineage>
        <taxon>Eukaryota</taxon>
        <taxon>Viridiplantae</taxon>
        <taxon>Streptophyta</taxon>
        <taxon>Embryophyta</taxon>
        <taxon>Tracheophyta</taxon>
        <taxon>Spermatophyta</taxon>
        <taxon>Magnoliopsida</taxon>
        <taxon>Liliopsida</taxon>
        <taxon>Asparagales</taxon>
        <taxon>Orchidaceae</taxon>
        <taxon>Vanilloideae</taxon>
        <taxon>Vanilleae</taxon>
        <taxon>Vanilla</taxon>
    </lineage>
</organism>
<dbReference type="GO" id="GO:0045543">
    <property type="term" value="F:gibberellin 2-beta-dioxygenase activity"/>
    <property type="evidence" value="ECO:0007669"/>
    <property type="project" value="UniProtKB-EC"/>
</dbReference>
<feature type="compositionally biased region" description="Basic and acidic residues" evidence="9">
    <location>
        <begin position="480"/>
        <end position="498"/>
    </location>
</feature>
<dbReference type="InterPro" id="IPR005123">
    <property type="entry name" value="Oxoglu/Fe-dep_dioxygenase_dom"/>
</dbReference>
<accession>A0A835PB02</accession>
<dbReference type="Pfam" id="PF14226">
    <property type="entry name" value="DIOX_N"/>
    <property type="match status" value="1"/>
</dbReference>
<dbReference type="EMBL" id="JADCNM010000310">
    <property type="protein sequence ID" value="KAG0448427.1"/>
    <property type="molecule type" value="Genomic_DNA"/>
</dbReference>
<reference evidence="11 12" key="1">
    <citation type="journal article" date="2020" name="Nat. Food">
        <title>A phased Vanilla planifolia genome enables genetic improvement of flavour and production.</title>
        <authorList>
            <person name="Hasing T."/>
            <person name="Tang H."/>
            <person name="Brym M."/>
            <person name="Khazi F."/>
            <person name="Huang T."/>
            <person name="Chambers A.H."/>
        </authorList>
    </citation>
    <scope>NUCLEOTIDE SEQUENCE [LARGE SCALE GENOMIC DNA]</scope>
    <source>
        <tissue evidence="11">Leaf</tissue>
    </source>
</reference>
<evidence type="ECO:0000256" key="8">
    <source>
        <dbReference type="ARBA" id="ARBA00066708"/>
    </source>
</evidence>
<dbReference type="InterPro" id="IPR044861">
    <property type="entry name" value="IPNS-like_FE2OG_OXY"/>
</dbReference>
<dbReference type="PROSITE" id="PS51471">
    <property type="entry name" value="FE2OG_OXY"/>
    <property type="match status" value="1"/>
</dbReference>
<dbReference type="SUPFAM" id="SSF51197">
    <property type="entry name" value="Clavaminate synthase-like"/>
    <property type="match status" value="1"/>
</dbReference>
<evidence type="ECO:0000259" key="10">
    <source>
        <dbReference type="PROSITE" id="PS51471"/>
    </source>
</evidence>
<dbReference type="AlphaFoldDB" id="A0A835PB02"/>